<dbReference type="Gene3D" id="3.40.50.970">
    <property type="match status" value="1"/>
</dbReference>
<feature type="domain" description="6-phosphogluconate dehydrogenase NADP-binding" evidence="1">
    <location>
        <begin position="2"/>
        <end position="90"/>
    </location>
</feature>
<gene>
    <name evidence="2" type="ORF">GCM10012289_13300</name>
</gene>
<dbReference type="PROSITE" id="PS00895">
    <property type="entry name" value="3_HYDROXYISOBUT_DH"/>
    <property type="match status" value="1"/>
</dbReference>
<dbReference type="Pfam" id="PF03446">
    <property type="entry name" value="NAD_binding_2"/>
    <property type="match status" value="1"/>
</dbReference>
<dbReference type="AlphaFoldDB" id="A0A917YQP1"/>
<name>A0A917YQP1_9ACTN</name>
<dbReference type="GO" id="GO:0050661">
    <property type="term" value="F:NADP binding"/>
    <property type="evidence" value="ECO:0007669"/>
    <property type="project" value="InterPro"/>
</dbReference>
<protein>
    <recommendedName>
        <fullName evidence="1">6-phosphogluconate dehydrogenase NADP-binding domain-containing protein</fullName>
    </recommendedName>
</protein>
<dbReference type="Proteomes" id="UP000646523">
    <property type="component" value="Unassembled WGS sequence"/>
</dbReference>
<dbReference type="InterPro" id="IPR036291">
    <property type="entry name" value="NAD(P)-bd_dom_sf"/>
</dbReference>
<evidence type="ECO:0000259" key="1">
    <source>
        <dbReference type="Pfam" id="PF03446"/>
    </source>
</evidence>
<evidence type="ECO:0000313" key="3">
    <source>
        <dbReference type="Proteomes" id="UP000646523"/>
    </source>
</evidence>
<dbReference type="GO" id="GO:0016054">
    <property type="term" value="P:organic acid catabolic process"/>
    <property type="evidence" value="ECO:0007669"/>
    <property type="project" value="UniProtKB-ARBA"/>
</dbReference>
<dbReference type="InterPro" id="IPR006115">
    <property type="entry name" value="6PGDH_NADP-bd"/>
</dbReference>
<proteinExistence type="predicted"/>
<dbReference type="GO" id="GO:0016491">
    <property type="term" value="F:oxidoreductase activity"/>
    <property type="evidence" value="ECO:0007669"/>
    <property type="project" value="InterPro"/>
</dbReference>
<evidence type="ECO:0000313" key="2">
    <source>
        <dbReference type="EMBL" id="GGO64271.1"/>
    </source>
</evidence>
<sequence length="180" mass="19272">MTIGFVGLGIMGTPMAANLLKAGHAVTGFDLGGERIEHLLARGGTGARSVAEAVADADLVIIMLPDSPQVEEVVPEILEHARPGLLYLDMDYAVDLHYGEGGIDHVKAMEAFGCPARRVELPGDLRDALAWASAESERERLPVLVEVMVEREANAAMGSSLDAIREFEPLPELVAVDWSD</sequence>
<reference evidence="2" key="2">
    <citation type="submission" date="2020-09" db="EMBL/GenBank/DDBJ databases">
        <authorList>
            <person name="Sun Q."/>
            <person name="Zhou Y."/>
        </authorList>
    </citation>
    <scope>NUCLEOTIDE SEQUENCE</scope>
    <source>
        <strain evidence="2">CGMCC 4.7368</strain>
    </source>
</reference>
<dbReference type="InterPro" id="IPR029061">
    <property type="entry name" value="THDP-binding"/>
</dbReference>
<comment type="caution">
    <text evidence="2">The sequence shown here is derived from an EMBL/GenBank/DDBJ whole genome shotgun (WGS) entry which is preliminary data.</text>
</comment>
<dbReference type="RefSeq" id="WP_189123053.1">
    <property type="nucleotide sequence ID" value="NZ_BMNH01000002.1"/>
</dbReference>
<dbReference type="GO" id="GO:0000287">
    <property type="term" value="F:magnesium ion binding"/>
    <property type="evidence" value="ECO:0007669"/>
    <property type="project" value="UniProtKB-ARBA"/>
</dbReference>
<keyword evidence="3" id="KW-1185">Reference proteome</keyword>
<dbReference type="PANTHER" id="PTHR43060:SF15">
    <property type="entry name" value="3-HYDROXYISOBUTYRATE DEHYDROGENASE-LIKE 1, MITOCHONDRIAL-RELATED"/>
    <property type="match status" value="1"/>
</dbReference>
<dbReference type="Gene3D" id="3.40.50.720">
    <property type="entry name" value="NAD(P)-binding Rossmann-like Domain"/>
    <property type="match status" value="1"/>
</dbReference>
<dbReference type="PANTHER" id="PTHR43060">
    <property type="entry name" value="3-HYDROXYISOBUTYRATE DEHYDROGENASE-LIKE 1, MITOCHONDRIAL-RELATED"/>
    <property type="match status" value="1"/>
</dbReference>
<dbReference type="EMBL" id="BMNH01000002">
    <property type="protein sequence ID" value="GGO64271.1"/>
    <property type="molecule type" value="Genomic_DNA"/>
</dbReference>
<organism evidence="2 3">
    <name type="scientific">Nonomuraea cavernae</name>
    <dbReference type="NCBI Taxonomy" id="2045107"/>
    <lineage>
        <taxon>Bacteria</taxon>
        <taxon>Bacillati</taxon>
        <taxon>Actinomycetota</taxon>
        <taxon>Actinomycetes</taxon>
        <taxon>Streptosporangiales</taxon>
        <taxon>Streptosporangiaceae</taxon>
        <taxon>Nonomuraea</taxon>
    </lineage>
</organism>
<dbReference type="InterPro" id="IPR002204">
    <property type="entry name" value="3-OH-isobutyrate_DH-rel_CS"/>
</dbReference>
<dbReference type="SUPFAM" id="SSF52518">
    <property type="entry name" value="Thiamin diphosphate-binding fold (THDP-binding)"/>
    <property type="match status" value="1"/>
</dbReference>
<reference evidence="2" key="1">
    <citation type="journal article" date="2014" name="Int. J. Syst. Evol. Microbiol.">
        <title>Complete genome sequence of Corynebacterium casei LMG S-19264T (=DSM 44701T), isolated from a smear-ripened cheese.</title>
        <authorList>
            <consortium name="US DOE Joint Genome Institute (JGI-PGF)"/>
            <person name="Walter F."/>
            <person name="Albersmeier A."/>
            <person name="Kalinowski J."/>
            <person name="Ruckert C."/>
        </authorList>
    </citation>
    <scope>NUCLEOTIDE SEQUENCE</scope>
    <source>
        <strain evidence="2">CGMCC 4.7368</strain>
    </source>
</reference>
<dbReference type="SUPFAM" id="SSF51735">
    <property type="entry name" value="NAD(P)-binding Rossmann-fold domains"/>
    <property type="match status" value="1"/>
</dbReference>
<accession>A0A917YQP1</accession>